<gene>
    <name evidence="1" type="ORF">ACIBG2_07090</name>
</gene>
<reference evidence="1 2" key="1">
    <citation type="submission" date="2024-10" db="EMBL/GenBank/DDBJ databases">
        <title>The Natural Products Discovery Center: Release of the First 8490 Sequenced Strains for Exploring Actinobacteria Biosynthetic Diversity.</title>
        <authorList>
            <person name="Kalkreuter E."/>
            <person name="Kautsar S.A."/>
            <person name="Yang D."/>
            <person name="Bader C.D."/>
            <person name="Teijaro C.N."/>
            <person name="Fluegel L."/>
            <person name="Davis C.M."/>
            <person name="Simpson J.R."/>
            <person name="Lauterbach L."/>
            <person name="Steele A.D."/>
            <person name="Gui C."/>
            <person name="Meng S."/>
            <person name="Li G."/>
            <person name="Viehrig K."/>
            <person name="Ye F."/>
            <person name="Su P."/>
            <person name="Kiefer A.F."/>
            <person name="Nichols A."/>
            <person name="Cepeda A.J."/>
            <person name="Yan W."/>
            <person name="Fan B."/>
            <person name="Jiang Y."/>
            <person name="Adhikari A."/>
            <person name="Zheng C.-J."/>
            <person name="Schuster L."/>
            <person name="Cowan T.M."/>
            <person name="Smanski M.J."/>
            <person name="Chevrette M.G."/>
            <person name="De Carvalho L.P.S."/>
            <person name="Shen B."/>
        </authorList>
    </citation>
    <scope>NUCLEOTIDE SEQUENCE [LARGE SCALE GENOMIC DNA]</scope>
    <source>
        <strain evidence="1 2">NPDC050545</strain>
    </source>
</reference>
<organism evidence="1 2">
    <name type="scientific">Nonomuraea typhae</name>
    <dbReference type="NCBI Taxonomy" id="2603600"/>
    <lineage>
        <taxon>Bacteria</taxon>
        <taxon>Bacillati</taxon>
        <taxon>Actinomycetota</taxon>
        <taxon>Actinomycetes</taxon>
        <taxon>Streptosporangiales</taxon>
        <taxon>Streptosporangiaceae</taxon>
        <taxon>Nonomuraea</taxon>
    </lineage>
</organism>
<protein>
    <recommendedName>
        <fullName evidence="3">PD-(D/E)XK endonuclease-like domain-containing protein</fullName>
    </recommendedName>
</protein>
<accession>A0ABW7YMS9</accession>
<dbReference type="Proteomes" id="UP001612741">
    <property type="component" value="Unassembled WGS sequence"/>
</dbReference>
<sequence>MSIAIREEERDEYDPSHAVPTSKGRYYCDPATSQMMISVTNAIDQHMIEALAPAAARDTAIWLMDNLPDAIRAAADPDDMEKFIKLAKSQYRVQWDKKADLGSRVHAIAEAINLRAPYIPDEEAAPFVDAYLQFLDDFGVDLHRDIKAAECTVLNRTIPYGGTSDIWANLRFDASTSPIIPKFKPRAVPPDPIPTPSGLWLIDMKTSLTKPASAIYEDYVMQLAALRHSEVALVCPQSCRYGETEDHDDSHEFPVPEFVGTAILNLRETEYGFIPLPADRDAFDAFCGLLPLAHYAHGLELRGYKPIQPPSKTTRKDAA</sequence>
<evidence type="ECO:0000313" key="2">
    <source>
        <dbReference type="Proteomes" id="UP001612741"/>
    </source>
</evidence>
<evidence type="ECO:0008006" key="3">
    <source>
        <dbReference type="Google" id="ProtNLM"/>
    </source>
</evidence>
<name>A0ABW7YMS9_9ACTN</name>
<keyword evidence="2" id="KW-1185">Reference proteome</keyword>
<dbReference type="RefSeq" id="WP_397079764.1">
    <property type="nucleotide sequence ID" value="NZ_JBITGY010000002.1"/>
</dbReference>
<proteinExistence type="predicted"/>
<dbReference type="EMBL" id="JBITGY010000002">
    <property type="protein sequence ID" value="MFI6497128.1"/>
    <property type="molecule type" value="Genomic_DNA"/>
</dbReference>
<comment type="caution">
    <text evidence="1">The sequence shown here is derived from an EMBL/GenBank/DDBJ whole genome shotgun (WGS) entry which is preliminary data.</text>
</comment>
<evidence type="ECO:0000313" key="1">
    <source>
        <dbReference type="EMBL" id="MFI6497128.1"/>
    </source>
</evidence>